<proteinExistence type="predicted"/>
<dbReference type="AlphaFoldDB" id="A0AAU8LUE5"/>
<evidence type="ECO:0000313" key="1">
    <source>
        <dbReference type="EMBL" id="XCN73130.1"/>
    </source>
</evidence>
<protein>
    <submittedName>
        <fullName evidence="1">Uncharacterized protein</fullName>
    </submittedName>
</protein>
<accession>A0AAU8LUE5</accession>
<name>A0AAU8LUE5_9BACT</name>
<gene>
    <name evidence="1" type="ORF">Q3M24_23150</name>
</gene>
<sequence length="165" mass="19139">MKAEERFNYRIIKLAYACPLCMQNPHCPLKAVRKKQFNDKVAWFNSLSLSTKQTIYDYHVQCYQKHTEKDQEACPMASPESAYSNKEERLVAEKKNNILTPHSSKFLPFLRGKTKKLCKVQEYMFGAILCGESHTKGRCSHQYVIGGNTFCSSPARKEIYTKYHL</sequence>
<organism evidence="1">
    <name type="scientific">Candidatus Electrothrix aestuarii</name>
    <dbReference type="NCBI Taxonomy" id="3062594"/>
    <lineage>
        <taxon>Bacteria</taxon>
        <taxon>Pseudomonadati</taxon>
        <taxon>Thermodesulfobacteriota</taxon>
        <taxon>Desulfobulbia</taxon>
        <taxon>Desulfobulbales</taxon>
        <taxon>Desulfobulbaceae</taxon>
        <taxon>Candidatus Electrothrix</taxon>
    </lineage>
</organism>
<reference evidence="1" key="1">
    <citation type="journal article" date="2024" name="Syst. Appl. Microbiol.">
        <title>First single-strain enrichments of Electrothrix cable bacteria, description of E. aestuarii sp. nov. and E. rattekaaiensis sp. nov., and proposal of a cable bacteria taxonomy following the rules of the SeqCode.</title>
        <authorList>
            <person name="Plum-Jensen L.E."/>
            <person name="Schramm A."/>
            <person name="Marshall I.P.G."/>
        </authorList>
    </citation>
    <scope>NUCLEOTIDE SEQUENCE</scope>
    <source>
        <strain evidence="1">Rat1</strain>
    </source>
</reference>
<dbReference type="EMBL" id="CP159373">
    <property type="protein sequence ID" value="XCN73130.1"/>
    <property type="molecule type" value="Genomic_DNA"/>
</dbReference>
<dbReference type="KEGG" id="eaj:Q3M24_23150"/>
<reference evidence="1" key="2">
    <citation type="submission" date="2024-06" db="EMBL/GenBank/DDBJ databases">
        <authorList>
            <person name="Plum-Jensen L.E."/>
            <person name="Schramm A."/>
            <person name="Marshall I.P.G."/>
        </authorList>
    </citation>
    <scope>NUCLEOTIDE SEQUENCE</scope>
    <source>
        <strain evidence="1">Rat1</strain>
    </source>
</reference>